<feature type="transmembrane region" description="Helical" evidence="1">
    <location>
        <begin position="161"/>
        <end position="176"/>
    </location>
</feature>
<dbReference type="GO" id="GO:0016020">
    <property type="term" value="C:membrane"/>
    <property type="evidence" value="ECO:0007669"/>
    <property type="project" value="InterPro"/>
</dbReference>
<dbReference type="Gene3D" id="1.20.120.1760">
    <property type="match status" value="1"/>
</dbReference>
<evidence type="ECO:0000256" key="1">
    <source>
        <dbReference type="SAM" id="Phobius"/>
    </source>
</evidence>
<feature type="transmembrane region" description="Helical" evidence="1">
    <location>
        <begin position="126"/>
        <end position="149"/>
    </location>
</feature>
<keyword evidence="1" id="KW-1133">Transmembrane helix</keyword>
<dbReference type="STRING" id="92487.SAMN02745130_02103"/>
<reference evidence="2 3" key="1">
    <citation type="submission" date="2017-02" db="EMBL/GenBank/DDBJ databases">
        <authorList>
            <person name="Peterson S.W."/>
        </authorList>
    </citation>
    <scope>NUCLEOTIDE SEQUENCE [LARGE SCALE GENOMIC DNA]</scope>
    <source>
        <strain evidence="2 3">ATCC 49788</strain>
    </source>
</reference>
<keyword evidence="1" id="KW-0812">Transmembrane</keyword>
<dbReference type="EMBL" id="FUYB01000009">
    <property type="protein sequence ID" value="SKA80670.1"/>
    <property type="molecule type" value="Genomic_DNA"/>
</dbReference>
<accession>A0A1T4WTH5</accession>
<dbReference type="InterPro" id="IPR043130">
    <property type="entry name" value="CDP-OH_PTrfase_TM_dom"/>
</dbReference>
<name>A0A1T4WTH5_9GAMM</name>
<dbReference type="GO" id="GO:0016780">
    <property type="term" value="F:phosphotransferase activity, for other substituted phosphate groups"/>
    <property type="evidence" value="ECO:0007669"/>
    <property type="project" value="InterPro"/>
</dbReference>
<dbReference type="OrthoDB" id="1034332at2"/>
<feature type="transmembrane region" description="Helical" evidence="1">
    <location>
        <begin position="35"/>
        <end position="54"/>
    </location>
</feature>
<feature type="transmembrane region" description="Helical" evidence="1">
    <location>
        <begin position="182"/>
        <end position="200"/>
    </location>
</feature>
<dbReference type="RefSeq" id="WP_078922570.1">
    <property type="nucleotide sequence ID" value="NZ_FUYB01000009.1"/>
</dbReference>
<dbReference type="GO" id="GO:0008654">
    <property type="term" value="P:phospholipid biosynthetic process"/>
    <property type="evidence" value="ECO:0007669"/>
    <property type="project" value="InterPro"/>
</dbReference>
<protein>
    <submittedName>
        <fullName evidence="2">Phosphatidylglycerophosphate synthase</fullName>
    </submittedName>
</protein>
<keyword evidence="1" id="KW-0472">Membrane</keyword>
<evidence type="ECO:0000313" key="2">
    <source>
        <dbReference type="EMBL" id="SKA80670.1"/>
    </source>
</evidence>
<dbReference type="AlphaFoldDB" id="A0A1T4WTH5"/>
<sequence>MQHNNQRRPLKVRSLGAFQQLAQQLSKTTITPNQISLLSLVFATAAAACFWLLAAGGSVFWFWGVALCIQLRLVCNLLDGMVAIEGGKTTQSGELFNEIPDRIADPLILVSAGYATQLTGGMELGWVAGLLAVFTAYLRSLAVSIGAPADFRGPMAKQQRMALITLAAVISVFETWFWHEHWLLFCALILIVLGSIWTSIRRTLAAYRYLEAR</sequence>
<evidence type="ECO:0000313" key="3">
    <source>
        <dbReference type="Proteomes" id="UP000190460"/>
    </source>
</evidence>
<organism evidence="2 3">
    <name type="scientific">Thiothrix eikelboomii</name>
    <dbReference type="NCBI Taxonomy" id="92487"/>
    <lineage>
        <taxon>Bacteria</taxon>
        <taxon>Pseudomonadati</taxon>
        <taxon>Pseudomonadota</taxon>
        <taxon>Gammaproteobacteria</taxon>
        <taxon>Thiotrichales</taxon>
        <taxon>Thiotrichaceae</taxon>
        <taxon>Thiothrix</taxon>
    </lineage>
</organism>
<gene>
    <name evidence="2" type="ORF">SAMN02745130_02103</name>
</gene>
<keyword evidence="3" id="KW-1185">Reference proteome</keyword>
<proteinExistence type="predicted"/>
<dbReference type="Proteomes" id="UP000190460">
    <property type="component" value="Unassembled WGS sequence"/>
</dbReference>